<dbReference type="Gene3D" id="2.30.30.910">
    <property type="match status" value="1"/>
</dbReference>
<evidence type="ECO:0000256" key="6">
    <source>
        <dbReference type="SAM" id="MobiDB-lite"/>
    </source>
</evidence>
<dbReference type="Pfam" id="PF03963">
    <property type="entry name" value="FlgD"/>
    <property type="match status" value="1"/>
</dbReference>
<feature type="domain" description="FlgD/Vpr Ig-like" evidence="7">
    <location>
        <begin position="116"/>
        <end position="185"/>
    </location>
</feature>
<name>A0A1V3A2B0_9GAMM</name>
<accession>A0A1V3A2B0</accession>
<dbReference type="Pfam" id="PF13860">
    <property type="entry name" value="FlgD_ig"/>
    <property type="match status" value="1"/>
</dbReference>
<dbReference type="Pfam" id="PF13861">
    <property type="entry name" value="FLgD_tudor"/>
    <property type="match status" value="1"/>
</dbReference>
<keyword evidence="3 5" id="KW-1005">Bacterial flagellum biogenesis</keyword>
<evidence type="ECO:0000256" key="5">
    <source>
        <dbReference type="RuleBase" id="RU362076"/>
    </source>
</evidence>
<evidence type="ECO:0000256" key="1">
    <source>
        <dbReference type="ARBA" id="ARBA00010577"/>
    </source>
</evidence>
<dbReference type="InterPro" id="IPR025963">
    <property type="entry name" value="FLgD_Tudor"/>
</dbReference>
<protein>
    <recommendedName>
        <fullName evidence="2 5">Basal-body rod modification protein FlgD</fullName>
    </recommendedName>
</protein>
<evidence type="ECO:0000256" key="4">
    <source>
        <dbReference type="ARBA" id="ARBA00024746"/>
    </source>
</evidence>
<dbReference type="AlphaFoldDB" id="A0A1V3A2B0"/>
<evidence type="ECO:0000256" key="3">
    <source>
        <dbReference type="ARBA" id="ARBA00022795"/>
    </source>
</evidence>
<comment type="similarity">
    <text evidence="1 5">Belongs to the FlgD family.</text>
</comment>
<comment type="caution">
    <text evidence="9">The sequence shown here is derived from an EMBL/GenBank/DDBJ whole genome shotgun (WGS) entry which is preliminary data.</text>
</comment>
<feature type="domain" description="FlgD Tudor-like" evidence="8">
    <location>
        <begin position="91"/>
        <end position="227"/>
    </location>
</feature>
<keyword evidence="9" id="KW-0969">Cilium</keyword>
<dbReference type="Proteomes" id="UP000189177">
    <property type="component" value="Unassembled WGS sequence"/>
</dbReference>
<sequence length="231" mass="24828">MNGLTPDMLEGAGIRTDRQAQRDRQEKEGGPDQLGQEDFLKLMTTQLQNQDPFEPMENGDFIAQMAQFSSVTGIQELNESFEGFAQSMGQNQAVQGANLVGKDVLVPVEFGQLGPEGGMSGAFELGASAESVEVEIMNGAGERVRRTNLGAMGAGLQDFQWDGMTDNGQRAPAGIYEVRATARSGERTESLETFLNQRVDSVSMGGEKNGLALNVQGVGEIDFSDVRRISG</sequence>
<dbReference type="STRING" id="252474.B1A74_00610"/>
<evidence type="ECO:0000313" key="9">
    <source>
        <dbReference type="EMBL" id="OOC11500.1"/>
    </source>
</evidence>
<keyword evidence="9" id="KW-0966">Cell projection</keyword>
<evidence type="ECO:0000256" key="2">
    <source>
        <dbReference type="ARBA" id="ARBA00016013"/>
    </source>
</evidence>
<organism evidence="9 10">
    <name type="scientific">Thioalkalivibrio halophilus</name>
    <dbReference type="NCBI Taxonomy" id="252474"/>
    <lineage>
        <taxon>Bacteria</taxon>
        <taxon>Pseudomonadati</taxon>
        <taxon>Pseudomonadota</taxon>
        <taxon>Gammaproteobacteria</taxon>
        <taxon>Chromatiales</taxon>
        <taxon>Ectothiorhodospiraceae</taxon>
        <taxon>Thioalkalivibrio</taxon>
    </lineage>
</organism>
<proteinExistence type="inferred from homology"/>
<dbReference type="InterPro" id="IPR005648">
    <property type="entry name" value="FlgD"/>
</dbReference>
<dbReference type="GO" id="GO:0044781">
    <property type="term" value="P:bacterial-type flagellum organization"/>
    <property type="evidence" value="ECO:0007669"/>
    <property type="project" value="UniProtKB-UniRule"/>
</dbReference>
<feature type="compositionally biased region" description="Basic and acidic residues" evidence="6">
    <location>
        <begin position="15"/>
        <end position="30"/>
    </location>
</feature>
<gene>
    <name evidence="9" type="ORF">B1A74_00610</name>
</gene>
<feature type="region of interest" description="Disordered" evidence="6">
    <location>
        <begin position="1"/>
        <end position="38"/>
    </location>
</feature>
<evidence type="ECO:0000259" key="8">
    <source>
        <dbReference type="Pfam" id="PF13861"/>
    </source>
</evidence>
<dbReference type="EMBL" id="MUZR01000002">
    <property type="protein sequence ID" value="OOC11500.1"/>
    <property type="molecule type" value="Genomic_DNA"/>
</dbReference>
<evidence type="ECO:0000259" key="7">
    <source>
        <dbReference type="Pfam" id="PF13860"/>
    </source>
</evidence>
<dbReference type="Gene3D" id="2.60.40.4070">
    <property type="match status" value="1"/>
</dbReference>
<reference evidence="9 10" key="1">
    <citation type="submission" date="2017-02" db="EMBL/GenBank/DDBJ databases">
        <title>Genomic diversity within the haloalkaliphilic genus Thioalkalivibrio.</title>
        <authorList>
            <person name="Ahn A.-C."/>
            <person name="Meier-Kolthoff J."/>
            <person name="Overmars L."/>
            <person name="Richter M."/>
            <person name="Woyke T."/>
            <person name="Sorokin D.Y."/>
            <person name="Muyzer G."/>
        </authorList>
    </citation>
    <scope>NUCLEOTIDE SEQUENCE [LARGE SCALE GENOMIC DNA]</scope>
    <source>
        <strain evidence="9 10">HL17</strain>
    </source>
</reference>
<evidence type="ECO:0000313" key="10">
    <source>
        <dbReference type="Proteomes" id="UP000189177"/>
    </source>
</evidence>
<keyword evidence="9" id="KW-0282">Flagellum</keyword>
<dbReference type="InterPro" id="IPR025965">
    <property type="entry name" value="FlgD/Vpr_Ig-like"/>
</dbReference>
<dbReference type="OrthoDB" id="9785233at2"/>
<dbReference type="RefSeq" id="WP_077243471.1">
    <property type="nucleotide sequence ID" value="NZ_MUZR01000002.1"/>
</dbReference>
<keyword evidence="10" id="KW-1185">Reference proteome</keyword>
<comment type="function">
    <text evidence="4 5">Required for flagellar hook formation. May act as a scaffolding protein.</text>
</comment>